<accession>A0A1F4SWZ9</accession>
<dbReference type="PANTHER" id="PTHR43308">
    <property type="entry name" value="OUTER MEMBRANE PROTEIN ALPHA-RELATED"/>
    <property type="match status" value="1"/>
</dbReference>
<evidence type="ECO:0000256" key="1">
    <source>
        <dbReference type="SAM" id="SignalP"/>
    </source>
</evidence>
<protein>
    <recommendedName>
        <fullName evidence="2">SLH domain-containing protein</fullName>
    </recommendedName>
</protein>
<dbReference type="Proteomes" id="UP000178417">
    <property type="component" value="Unassembled WGS sequence"/>
</dbReference>
<gene>
    <name evidence="3" type="ORF">A2310_03700</name>
</gene>
<evidence type="ECO:0000313" key="3">
    <source>
        <dbReference type="EMBL" id="OGC24960.1"/>
    </source>
</evidence>
<evidence type="ECO:0000313" key="4">
    <source>
        <dbReference type="Proteomes" id="UP000178417"/>
    </source>
</evidence>
<proteinExistence type="predicted"/>
<dbReference type="STRING" id="1802579.A2310_03700"/>
<feature type="chain" id="PRO_5009514436" description="SLH domain-containing protein" evidence="1">
    <location>
        <begin position="25"/>
        <end position="474"/>
    </location>
</feature>
<evidence type="ECO:0000259" key="2">
    <source>
        <dbReference type="PROSITE" id="PS51272"/>
    </source>
</evidence>
<dbReference type="InterPro" id="IPR001119">
    <property type="entry name" value="SLH_dom"/>
</dbReference>
<sequence length="474" mass="50813">MIKVFKSFLMFTLIVGVMSAAAFAEVKFKDVPADHWAAKSVYDLVRLGITTGYPDGTFRGSKNITRYETAVFLAKLADKLPDMDMSNIQTELNALKNEIAKVRKSEGMPITGEYEMISKIGNLLSTGGNVNSRGPAMAYRLKTEMNYDFDEATSLKVKFDTLDSGFGGTTRDLATEMINVLGTVKINPMDTVLSDFGVENPLNLEFAMGNGDLQHVDATGFIPSETGIVYKGLYSGVGIGTNLLGFDVMGGYKQAAKTNTGVSATSLLTGSIAYNFKGVPVIETLKLTAKGDYYAKHPTSGGVRDLRGMVGLFAPVSETIGVKTTLGIGSSNSTGWLVGGELDVANALSSGLDVVLRGTKVGSSFIYDNLSAEEFDIAGLDFFDRPLENGTVNLGGKISQKMGEKLEFEGKGDLRLSSDYGYGADKAKSRATGQVGFAYEVAPSTKVNTFYRVEQDPTISETTDLAAMGLVYKF</sequence>
<keyword evidence="1" id="KW-0732">Signal</keyword>
<name>A0A1F4SWZ9_UNCSA</name>
<feature type="domain" description="SLH" evidence="2">
    <location>
        <begin position="24"/>
        <end position="87"/>
    </location>
</feature>
<dbReference type="PROSITE" id="PS51272">
    <property type="entry name" value="SLH"/>
    <property type="match status" value="1"/>
</dbReference>
<feature type="signal peptide" evidence="1">
    <location>
        <begin position="1"/>
        <end position="24"/>
    </location>
</feature>
<dbReference type="EMBL" id="MEUB01000005">
    <property type="protein sequence ID" value="OGC24960.1"/>
    <property type="molecule type" value="Genomic_DNA"/>
</dbReference>
<comment type="caution">
    <text evidence="3">The sequence shown here is derived from an EMBL/GenBank/DDBJ whole genome shotgun (WGS) entry which is preliminary data.</text>
</comment>
<dbReference type="PANTHER" id="PTHR43308:SF1">
    <property type="entry name" value="OUTER MEMBRANE PROTEIN ALPHA"/>
    <property type="match status" value="1"/>
</dbReference>
<dbReference type="Pfam" id="PF00395">
    <property type="entry name" value="SLH"/>
    <property type="match status" value="1"/>
</dbReference>
<reference evidence="3 4" key="1">
    <citation type="journal article" date="2016" name="Nat. Commun.">
        <title>Thousands of microbial genomes shed light on interconnected biogeochemical processes in an aquifer system.</title>
        <authorList>
            <person name="Anantharaman K."/>
            <person name="Brown C.T."/>
            <person name="Hug L.A."/>
            <person name="Sharon I."/>
            <person name="Castelle C.J."/>
            <person name="Probst A.J."/>
            <person name="Thomas B.C."/>
            <person name="Singh A."/>
            <person name="Wilkins M.J."/>
            <person name="Karaoz U."/>
            <person name="Brodie E.L."/>
            <person name="Williams K.H."/>
            <person name="Hubbard S.S."/>
            <person name="Banfield J.F."/>
        </authorList>
    </citation>
    <scope>NUCLEOTIDE SEQUENCE [LARGE SCALE GENOMIC DNA]</scope>
</reference>
<dbReference type="InterPro" id="IPR051465">
    <property type="entry name" value="Cell_Envelope_Struct_Comp"/>
</dbReference>
<dbReference type="AlphaFoldDB" id="A0A1F4SWZ9"/>
<organism evidence="3 4">
    <name type="scientific">candidate division WOR-1 bacterium RIFOXYB2_FULL_37_13</name>
    <dbReference type="NCBI Taxonomy" id="1802579"/>
    <lineage>
        <taxon>Bacteria</taxon>
        <taxon>Bacillati</taxon>
        <taxon>Saganbacteria</taxon>
    </lineage>
</organism>